<keyword evidence="1" id="KW-0472">Membrane</keyword>
<evidence type="ECO:0000256" key="1">
    <source>
        <dbReference type="SAM" id="Phobius"/>
    </source>
</evidence>
<keyword evidence="1" id="KW-1133">Transmembrane helix</keyword>
<dbReference type="RefSeq" id="WP_085727076.1">
    <property type="nucleotide sequence ID" value="NZ_NBYN01000010.1"/>
</dbReference>
<comment type="caution">
    <text evidence="2">The sequence shown here is derived from an EMBL/GenBank/DDBJ whole genome shotgun (WGS) entry which is preliminary data.</text>
</comment>
<accession>A0A1X4GB74</accession>
<name>A0A1X4GB74_9CYAN</name>
<evidence type="ECO:0000313" key="3">
    <source>
        <dbReference type="Proteomes" id="UP000192997"/>
    </source>
</evidence>
<evidence type="ECO:0000313" key="2">
    <source>
        <dbReference type="EMBL" id="OSO94455.1"/>
    </source>
</evidence>
<proteinExistence type="predicted"/>
<protein>
    <submittedName>
        <fullName evidence="2">Uncharacterized protein</fullName>
    </submittedName>
</protein>
<dbReference type="Proteomes" id="UP000192997">
    <property type="component" value="Unassembled WGS sequence"/>
</dbReference>
<feature type="transmembrane region" description="Helical" evidence="1">
    <location>
        <begin position="61"/>
        <end position="79"/>
    </location>
</feature>
<reference evidence="3" key="1">
    <citation type="submission" date="2017-04" db="EMBL/GenBank/DDBJ databases">
        <authorList>
            <person name="Abreu V.A."/>
            <person name="Popin R.V."/>
            <person name="Rigonato J."/>
            <person name="Andreote A.P."/>
            <person name="Schaker P.C."/>
            <person name="Hoff-Risseti C."/>
            <person name="Alvarenga D.O."/>
            <person name="Varani A.M."/>
            <person name="Fiore M.F."/>
        </authorList>
    </citation>
    <scope>NUCLEOTIDE SEQUENCE [LARGE SCALE GENOMIC DNA]</scope>
    <source>
        <strain evidence="3">CENA303</strain>
    </source>
</reference>
<organism evidence="2 3">
    <name type="scientific">Cylindrospermopsis raciborskii CENA303</name>
    <dbReference type="NCBI Taxonomy" id="1170769"/>
    <lineage>
        <taxon>Bacteria</taxon>
        <taxon>Bacillati</taxon>
        <taxon>Cyanobacteriota</taxon>
        <taxon>Cyanophyceae</taxon>
        <taxon>Nostocales</taxon>
        <taxon>Aphanizomenonaceae</taxon>
        <taxon>Cylindrospermopsis</taxon>
    </lineage>
</organism>
<dbReference type="AlphaFoldDB" id="A0A1X4GB74"/>
<keyword evidence="1" id="KW-0812">Transmembrane</keyword>
<feature type="transmembrane region" description="Helical" evidence="1">
    <location>
        <begin position="85"/>
        <end position="103"/>
    </location>
</feature>
<sequence length="111" mass="12976">MNSQPQEEWKRRIQELKSGINSFYSDQLQGSQLRQNTTNQINNYWNQYQTWFQGLSTVKKIAVATITIILCFLTLQTVFRLLISIISLAVLGVLVYLGYRFLLNKNLFNKP</sequence>
<dbReference type="EMBL" id="NBYN01000010">
    <property type="protein sequence ID" value="OSO94455.1"/>
    <property type="molecule type" value="Genomic_DNA"/>
</dbReference>
<gene>
    <name evidence="2" type="ORF">B7O87_02595</name>
</gene>